<sequence>MTTEHTPLKLRAEDHTDLKIFSAHLQDAILYPTTMHYHKDPKVFVLLANRFRWEHPGEEHEGVKLHQRIHSGIYFSHVHKIRANGIHPKKDRHQPLCLLAVHGDIDGEVHLLFSGGKAICLHVEKILCHLKDLDEPWWTHQKPEHALAA</sequence>
<evidence type="ECO:0000313" key="1">
    <source>
        <dbReference type="EMBL" id="ARN84081.1"/>
    </source>
</evidence>
<dbReference type="KEGG" id="naf:GQ61_00525"/>
<dbReference type="AlphaFoldDB" id="A0A1W6N2T1"/>
<evidence type="ECO:0008006" key="3">
    <source>
        <dbReference type="Google" id="ProtNLM"/>
    </source>
</evidence>
<dbReference type="STRING" id="1414854.GQ61_00525"/>
<dbReference type="InterPro" id="IPR021335">
    <property type="entry name" value="DUF2948"/>
</dbReference>
<reference evidence="1 2" key="1">
    <citation type="submission" date="2014-06" db="EMBL/GenBank/DDBJ databases">
        <title>The genome of the endonuclear symbiont Nucleicultrix amoebiphila.</title>
        <authorList>
            <person name="Schulz F."/>
            <person name="Horn M."/>
        </authorList>
    </citation>
    <scope>NUCLEOTIDE SEQUENCE [LARGE SCALE GENOMIC DNA]</scope>
    <source>
        <strain evidence="1 2">FS5</strain>
    </source>
</reference>
<organism evidence="1 2">
    <name type="scientific">Candidatus Nucleicultrix amoebiphila FS5</name>
    <dbReference type="NCBI Taxonomy" id="1414854"/>
    <lineage>
        <taxon>Bacteria</taxon>
        <taxon>Pseudomonadati</taxon>
        <taxon>Pseudomonadota</taxon>
        <taxon>Alphaproteobacteria</taxon>
        <taxon>Holosporales</taxon>
        <taxon>Candidatus Nucleicultricaceae</taxon>
        <taxon>Candidatus Nucleicultrix</taxon>
    </lineage>
</organism>
<accession>A0A1W6N2T1</accession>
<evidence type="ECO:0000313" key="2">
    <source>
        <dbReference type="Proteomes" id="UP000237351"/>
    </source>
</evidence>
<name>A0A1W6N2T1_9PROT</name>
<gene>
    <name evidence="1" type="ORF">GQ61_00525</name>
</gene>
<protein>
    <recommendedName>
        <fullName evidence="3">DUF2948 domain-containing protein</fullName>
    </recommendedName>
</protein>
<dbReference type="EMBL" id="CP008743">
    <property type="protein sequence ID" value="ARN84081.1"/>
    <property type="molecule type" value="Genomic_DNA"/>
</dbReference>
<keyword evidence="2" id="KW-1185">Reference proteome</keyword>
<proteinExistence type="predicted"/>
<dbReference type="Proteomes" id="UP000237351">
    <property type="component" value="Chromosome"/>
</dbReference>
<dbReference type="RefSeq" id="WP_198157348.1">
    <property type="nucleotide sequence ID" value="NZ_CP008743.1"/>
</dbReference>
<dbReference type="Pfam" id="PF11164">
    <property type="entry name" value="DUF2948"/>
    <property type="match status" value="1"/>
</dbReference>